<sequence length="100" mass="10954">MGGETLCQKYNRKANIRSMSLLHEPHMPIQLHLPKLPAGVPGPSRSQGKAQTDWKAIDLGQPQYVTLPCSEGPLPPLGLGAEGVALIYREHLSVFDLRMV</sequence>
<dbReference type="EMBL" id="BGPR01006113">
    <property type="protein sequence ID" value="GBN16167.1"/>
    <property type="molecule type" value="Genomic_DNA"/>
</dbReference>
<dbReference type="OrthoDB" id="10338445at2759"/>
<organism evidence="1 2">
    <name type="scientific">Araneus ventricosus</name>
    <name type="common">Orbweaver spider</name>
    <name type="synonym">Epeira ventricosa</name>
    <dbReference type="NCBI Taxonomy" id="182803"/>
    <lineage>
        <taxon>Eukaryota</taxon>
        <taxon>Metazoa</taxon>
        <taxon>Ecdysozoa</taxon>
        <taxon>Arthropoda</taxon>
        <taxon>Chelicerata</taxon>
        <taxon>Arachnida</taxon>
        <taxon>Araneae</taxon>
        <taxon>Araneomorphae</taxon>
        <taxon>Entelegynae</taxon>
        <taxon>Araneoidea</taxon>
        <taxon>Araneidae</taxon>
        <taxon>Araneus</taxon>
    </lineage>
</organism>
<proteinExistence type="predicted"/>
<keyword evidence="2" id="KW-1185">Reference proteome</keyword>
<evidence type="ECO:0000313" key="2">
    <source>
        <dbReference type="Proteomes" id="UP000499080"/>
    </source>
</evidence>
<comment type="caution">
    <text evidence="1">The sequence shown here is derived from an EMBL/GenBank/DDBJ whole genome shotgun (WGS) entry which is preliminary data.</text>
</comment>
<reference evidence="1 2" key="1">
    <citation type="journal article" date="2019" name="Sci. Rep.">
        <title>Orb-weaving spider Araneus ventricosus genome elucidates the spidroin gene catalogue.</title>
        <authorList>
            <person name="Kono N."/>
            <person name="Nakamura H."/>
            <person name="Ohtoshi R."/>
            <person name="Moran D.A.P."/>
            <person name="Shinohara A."/>
            <person name="Yoshida Y."/>
            <person name="Fujiwara M."/>
            <person name="Mori M."/>
            <person name="Tomita M."/>
            <person name="Arakawa K."/>
        </authorList>
    </citation>
    <scope>NUCLEOTIDE SEQUENCE [LARGE SCALE GENOMIC DNA]</scope>
</reference>
<gene>
    <name evidence="1" type="ORF">AVEN_51408_1</name>
</gene>
<dbReference type="AlphaFoldDB" id="A0A4Y2LS31"/>
<name>A0A4Y2LS31_ARAVE</name>
<evidence type="ECO:0000313" key="1">
    <source>
        <dbReference type="EMBL" id="GBN16167.1"/>
    </source>
</evidence>
<protein>
    <submittedName>
        <fullName evidence="1">Uncharacterized protein</fullName>
    </submittedName>
</protein>
<dbReference type="Proteomes" id="UP000499080">
    <property type="component" value="Unassembled WGS sequence"/>
</dbReference>
<accession>A0A4Y2LS31</accession>